<accession>A0A2G9YS66</accession>
<evidence type="ECO:0000313" key="2">
    <source>
        <dbReference type="Proteomes" id="UP000229054"/>
    </source>
</evidence>
<name>A0A2G9YS66_9BACT</name>
<dbReference type="EMBL" id="PCRN01000088">
    <property type="protein sequence ID" value="PIP22085.1"/>
    <property type="molecule type" value="Genomic_DNA"/>
</dbReference>
<dbReference type="Proteomes" id="UP000229054">
    <property type="component" value="Unassembled WGS sequence"/>
</dbReference>
<comment type="caution">
    <text evidence="1">The sequence shown here is derived from an EMBL/GenBank/DDBJ whole genome shotgun (WGS) entry which is preliminary data.</text>
</comment>
<proteinExistence type="predicted"/>
<gene>
    <name evidence="1" type="ORF">COX38_02585</name>
</gene>
<protein>
    <submittedName>
        <fullName evidence="1">Uncharacterized protein</fullName>
    </submittedName>
</protein>
<reference evidence="1 2" key="1">
    <citation type="submission" date="2017-09" db="EMBL/GenBank/DDBJ databases">
        <title>Depth-based differentiation of microbial function through sediment-hosted aquifers and enrichment of novel symbionts in the deep terrestrial subsurface.</title>
        <authorList>
            <person name="Probst A.J."/>
            <person name="Ladd B."/>
            <person name="Jarett J.K."/>
            <person name="Geller-Mcgrath D.E."/>
            <person name="Sieber C.M."/>
            <person name="Emerson J.B."/>
            <person name="Anantharaman K."/>
            <person name="Thomas B.C."/>
            <person name="Malmstrom R."/>
            <person name="Stieglmeier M."/>
            <person name="Klingl A."/>
            <person name="Woyke T."/>
            <person name="Ryan C.M."/>
            <person name="Banfield J.F."/>
        </authorList>
    </citation>
    <scope>NUCLEOTIDE SEQUENCE [LARGE SCALE GENOMIC DNA]</scope>
    <source>
        <strain evidence="1">CG23_combo_of_CG06-09_8_20_14_all_39_25</strain>
    </source>
</reference>
<organism evidence="1 2">
    <name type="scientific">Candidatus Nealsonbacteria bacterium CG23_combo_of_CG06-09_8_20_14_all_39_25</name>
    <dbReference type="NCBI Taxonomy" id="1974723"/>
    <lineage>
        <taxon>Bacteria</taxon>
        <taxon>Candidatus Nealsoniibacteriota</taxon>
    </lineage>
</organism>
<sequence length="63" mass="7610">MNYVTYNFNYAGCFRNYSQDKNFLGNSWHIYIERNILSSKRDTLYLRDQNGLVVDKYPYGCCY</sequence>
<evidence type="ECO:0000313" key="1">
    <source>
        <dbReference type="EMBL" id="PIP22085.1"/>
    </source>
</evidence>
<dbReference type="AlphaFoldDB" id="A0A2G9YS66"/>